<reference evidence="1 2" key="1">
    <citation type="journal article" date="2012" name="Mol. Biol. Evol.">
        <title>Genome reduction and co-evolution between the primary and secondary bacterial symbionts of psyllids.</title>
        <authorList>
            <person name="Sloan D.B."/>
            <person name="Moran N.A."/>
        </authorList>
    </citation>
    <scope>NUCLEOTIDE SEQUENCE [LARGE SCALE GENOMIC DNA]</scope>
    <source>
        <strain evidence="1 2">PC</strain>
    </source>
</reference>
<dbReference type="KEGG" id="crv:A357_0149"/>
<organism evidence="1 2">
    <name type="scientific">Candidatus Carsonella ruddii PC isolate NHV</name>
    <dbReference type="NCBI Taxonomy" id="1202540"/>
    <lineage>
        <taxon>Bacteria</taxon>
        <taxon>Pseudomonadati</taxon>
        <taxon>Pseudomonadota</taxon>
        <taxon>Gammaproteobacteria</taxon>
        <taxon>Oceanospirillales</taxon>
        <taxon>Halomonadaceae</taxon>
        <taxon>Zymobacter group</taxon>
        <taxon>Candidatus Carsonella</taxon>
    </lineage>
</organism>
<accession>J3Z263</accession>
<sequence>MNIKKNDKILITYLVDNKVNFLIGNIIKIRKNTFIIKKKYLNMYVKNIFFIKNPNFISLKKIK</sequence>
<dbReference type="RefSeq" id="WP_014887648.1">
    <property type="nucleotide sequence ID" value="NC_018418.1"/>
</dbReference>
<dbReference type="HOGENOM" id="CLU_2804548_0_0_6"/>
<dbReference type="OrthoDB" id="9909386at2"/>
<gene>
    <name evidence="1" type="primary">rplS</name>
    <name evidence="1" type="ORF">A357_0149</name>
</gene>
<keyword evidence="1" id="KW-0687">Ribonucleoprotein</keyword>
<dbReference type="EMBL" id="CP003545">
    <property type="protein sequence ID" value="AFP84349.1"/>
    <property type="molecule type" value="Genomic_DNA"/>
</dbReference>
<keyword evidence="1" id="KW-0689">Ribosomal protein</keyword>
<name>J3Z263_CARRU</name>
<dbReference type="PATRIC" id="fig|1202540.3.peg.123"/>
<proteinExistence type="predicted"/>
<evidence type="ECO:0000313" key="2">
    <source>
        <dbReference type="Proteomes" id="UP000003935"/>
    </source>
</evidence>
<dbReference type="Proteomes" id="UP000003935">
    <property type="component" value="Chromosome"/>
</dbReference>
<dbReference type="STRING" id="1202540.A357_0149"/>
<dbReference type="GO" id="GO:0005840">
    <property type="term" value="C:ribosome"/>
    <property type="evidence" value="ECO:0007669"/>
    <property type="project" value="UniProtKB-KW"/>
</dbReference>
<evidence type="ECO:0000313" key="1">
    <source>
        <dbReference type="EMBL" id="AFP84349.1"/>
    </source>
</evidence>
<dbReference type="AlphaFoldDB" id="J3Z263"/>
<protein>
    <submittedName>
        <fullName evidence="1">Putative ribosomal protein L19</fullName>
    </submittedName>
</protein>